<feature type="transmembrane region" description="Helical" evidence="9">
    <location>
        <begin position="397"/>
        <end position="417"/>
    </location>
</feature>
<evidence type="ECO:0000313" key="11">
    <source>
        <dbReference type="Proteomes" id="UP000011761"/>
    </source>
</evidence>
<organism evidence="10 11">
    <name type="scientific">Baudoinia panamericana (strain UAMH 10762)</name>
    <name type="common">Angels' share fungus</name>
    <name type="synonym">Baudoinia compniacensis (strain UAMH 10762)</name>
    <dbReference type="NCBI Taxonomy" id="717646"/>
    <lineage>
        <taxon>Eukaryota</taxon>
        <taxon>Fungi</taxon>
        <taxon>Dikarya</taxon>
        <taxon>Ascomycota</taxon>
        <taxon>Pezizomycotina</taxon>
        <taxon>Dothideomycetes</taxon>
        <taxon>Dothideomycetidae</taxon>
        <taxon>Mycosphaerellales</taxon>
        <taxon>Teratosphaeriaceae</taxon>
        <taxon>Baudoinia</taxon>
    </lineage>
</organism>
<dbReference type="eggNOG" id="ENOG502QR29">
    <property type="taxonomic scope" value="Eukaryota"/>
</dbReference>
<dbReference type="HOGENOM" id="CLU_026016_2_1_1"/>
<keyword evidence="5 9" id="KW-1133">Transmembrane helix</keyword>
<dbReference type="OrthoDB" id="5428495at2759"/>
<evidence type="ECO:0000256" key="3">
    <source>
        <dbReference type="ARBA" id="ARBA00022448"/>
    </source>
</evidence>
<dbReference type="GO" id="GO:0005886">
    <property type="term" value="C:plasma membrane"/>
    <property type="evidence" value="ECO:0007669"/>
    <property type="project" value="TreeGrafter"/>
</dbReference>
<evidence type="ECO:0000256" key="6">
    <source>
        <dbReference type="ARBA" id="ARBA00023136"/>
    </source>
</evidence>
<dbReference type="OMA" id="YERWAWV"/>
<dbReference type="GO" id="GO:0000329">
    <property type="term" value="C:fungal-type vacuole membrane"/>
    <property type="evidence" value="ECO:0007669"/>
    <property type="project" value="TreeGrafter"/>
</dbReference>
<keyword evidence="4 9" id="KW-0812">Transmembrane</keyword>
<protein>
    <recommendedName>
        <fullName evidence="12">Purine-cytosine permease</fullName>
    </recommendedName>
</protein>
<dbReference type="KEGG" id="bcom:BAUCODRAFT_217966"/>
<evidence type="ECO:0008006" key="12">
    <source>
        <dbReference type="Google" id="ProtNLM"/>
    </source>
</evidence>
<keyword evidence="11" id="KW-1185">Reference proteome</keyword>
<evidence type="ECO:0000256" key="9">
    <source>
        <dbReference type="SAM" id="Phobius"/>
    </source>
</evidence>
<evidence type="ECO:0000256" key="1">
    <source>
        <dbReference type="ARBA" id="ARBA00004141"/>
    </source>
</evidence>
<dbReference type="GO" id="GO:0022857">
    <property type="term" value="F:transmembrane transporter activity"/>
    <property type="evidence" value="ECO:0007669"/>
    <property type="project" value="InterPro"/>
</dbReference>
<evidence type="ECO:0000256" key="8">
    <source>
        <dbReference type="SAM" id="MobiDB-lite"/>
    </source>
</evidence>
<evidence type="ECO:0000256" key="5">
    <source>
        <dbReference type="ARBA" id="ARBA00022989"/>
    </source>
</evidence>
<feature type="transmembrane region" description="Helical" evidence="9">
    <location>
        <begin position="173"/>
        <end position="196"/>
    </location>
</feature>
<dbReference type="PIRSF" id="PIRSF002744">
    <property type="entry name" value="Pur-cyt_permease"/>
    <property type="match status" value="1"/>
</dbReference>
<comment type="subcellular location">
    <subcellularLocation>
        <location evidence="1">Membrane</location>
        <topology evidence="1">Multi-pass membrane protein</topology>
    </subcellularLocation>
</comment>
<name>M2N5I5_BAUPA</name>
<gene>
    <name evidence="10" type="ORF">BAUCODRAFT_217966</name>
</gene>
<dbReference type="GeneID" id="19109815"/>
<dbReference type="EMBL" id="KB445559">
    <property type="protein sequence ID" value="EMC94005.1"/>
    <property type="molecule type" value="Genomic_DNA"/>
</dbReference>
<dbReference type="PANTHER" id="PTHR31806:SF8">
    <property type="entry name" value="TRANSPORTER, PUTATIVE (AFU_ORTHOLOGUE AFUA_2G03000)-RELATED"/>
    <property type="match status" value="1"/>
</dbReference>
<comment type="similarity">
    <text evidence="2 7">Belongs to the purine-cytosine permease (2.A.39) family.</text>
</comment>
<dbReference type="Pfam" id="PF02133">
    <property type="entry name" value="Transp_cyt_pur"/>
    <property type="match status" value="1"/>
</dbReference>
<feature type="region of interest" description="Disordered" evidence="8">
    <location>
        <begin position="1"/>
        <end position="34"/>
    </location>
</feature>
<dbReference type="InterPro" id="IPR001248">
    <property type="entry name" value="Pur-cyt_permease"/>
</dbReference>
<reference evidence="10 11" key="1">
    <citation type="journal article" date="2012" name="PLoS Pathog.">
        <title>Diverse lifestyles and strategies of plant pathogenesis encoded in the genomes of eighteen Dothideomycetes fungi.</title>
        <authorList>
            <person name="Ohm R.A."/>
            <person name="Feau N."/>
            <person name="Henrissat B."/>
            <person name="Schoch C.L."/>
            <person name="Horwitz B.A."/>
            <person name="Barry K.W."/>
            <person name="Condon B.J."/>
            <person name="Copeland A.C."/>
            <person name="Dhillon B."/>
            <person name="Glaser F."/>
            <person name="Hesse C.N."/>
            <person name="Kosti I."/>
            <person name="LaButti K."/>
            <person name="Lindquist E.A."/>
            <person name="Lucas S."/>
            <person name="Salamov A.A."/>
            <person name="Bradshaw R.E."/>
            <person name="Ciuffetti L."/>
            <person name="Hamelin R.C."/>
            <person name="Kema G.H.J."/>
            <person name="Lawrence C."/>
            <person name="Scott J.A."/>
            <person name="Spatafora J.W."/>
            <person name="Turgeon B.G."/>
            <person name="de Wit P.J.G.M."/>
            <person name="Zhong S."/>
            <person name="Goodwin S.B."/>
            <person name="Grigoriev I.V."/>
        </authorList>
    </citation>
    <scope>NUCLEOTIDE SEQUENCE [LARGE SCALE GENOMIC DNA]</scope>
    <source>
        <strain evidence="10 11">UAMH 10762</strain>
    </source>
</reference>
<evidence type="ECO:0000256" key="4">
    <source>
        <dbReference type="ARBA" id="ARBA00022692"/>
    </source>
</evidence>
<accession>M2N5I5</accession>
<dbReference type="InterPro" id="IPR026030">
    <property type="entry name" value="Pur-cyt_permease_Fcy2/21/22"/>
</dbReference>
<dbReference type="AlphaFoldDB" id="M2N5I5"/>
<keyword evidence="6 7" id="KW-0472">Membrane</keyword>
<feature type="transmembrane region" description="Helical" evidence="9">
    <location>
        <begin position="138"/>
        <end position="161"/>
    </location>
</feature>
<feature type="transmembrane region" description="Helical" evidence="9">
    <location>
        <begin position="208"/>
        <end position="225"/>
    </location>
</feature>
<feature type="transmembrane region" description="Helical" evidence="9">
    <location>
        <begin position="101"/>
        <end position="126"/>
    </location>
</feature>
<evidence type="ECO:0000256" key="2">
    <source>
        <dbReference type="ARBA" id="ARBA00008974"/>
    </source>
</evidence>
<feature type="transmembrane region" description="Helical" evidence="9">
    <location>
        <begin position="72"/>
        <end position="95"/>
    </location>
</feature>
<keyword evidence="3 7" id="KW-0813">Transport</keyword>
<sequence length="433" mass="47165">MVRQGASVRDDDVEESASPDRLSLPHNADHSSAPRRWNRRIESLIGFEARGLERVSPEERQAPSGTNVLQMLLLWFSANLTVNNLAIGLLGPLVFKLGFSDSAWCAVVGVLCGSASTAYMSTWGAVSGNRTMVVLRYFFGYYPAKICTLLNIVLMVGWATIDSITGGQVLSAVSGGSMSIAVGVVIVTVIECAIAVFGMKIFQTYERFAWLPQVIMLFILVGSAGPNFNTSLTSSVTGSALAANRFTFLTTCFYVPNSWAAAGSDYYVYYPENTPRWMIFLLTLGGLSLSFCFMDLLGVGLGSGVTVLSAWSDAYTTSSGALIATGYAPLRDFGRFCAAIIALGVISNCTPSIYSGAIDCQIMGRYGQMIPRWIWVLVLVGIQLVCALVGRNHLFTIFQNFLALMGYWLLPMICIVLEEESLFKRRVTPDWEA</sequence>
<dbReference type="Gene3D" id="1.10.4160.10">
    <property type="entry name" value="Hydantoin permease"/>
    <property type="match status" value="1"/>
</dbReference>
<evidence type="ECO:0000256" key="7">
    <source>
        <dbReference type="PIRNR" id="PIRNR002744"/>
    </source>
</evidence>
<feature type="transmembrane region" description="Helical" evidence="9">
    <location>
        <begin position="277"/>
        <end position="299"/>
    </location>
</feature>
<dbReference type="PANTHER" id="PTHR31806">
    <property type="entry name" value="PURINE-CYTOSINE PERMEASE FCY2-RELATED"/>
    <property type="match status" value="1"/>
</dbReference>
<dbReference type="RefSeq" id="XP_007678984.1">
    <property type="nucleotide sequence ID" value="XM_007680794.1"/>
</dbReference>
<dbReference type="Proteomes" id="UP000011761">
    <property type="component" value="Unassembled WGS sequence"/>
</dbReference>
<proteinExistence type="inferred from homology"/>
<feature type="transmembrane region" description="Helical" evidence="9">
    <location>
        <begin position="373"/>
        <end position="391"/>
    </location>
</feature>
<evidence type="ECO:0000313" key="10">
    <source>
        <dbReference type="EMBL" id="EMC94005.1"/>
    </source>
</evidence>